<dbReference type="PANTHER" id="PTHR46984">
    <property type="entry name" value="LEUCINE-RICH REPEAT-CONTAINING PROTEIN 71"/>
    <property type="match status" value="1"/>
</dbReference>
<protein>
    <submittedName>
        <fullName evidence="1">Uncharacterized protein</fullName>
    </submittedName>
</protein>
<sequence>MNITPYSSWCTYEDIYKRIRTLGSRLAQEFGLQSRDFVSTFDNSIDLQCVKRTEEMYQRAPLLIDYEMTSQGIREDDINDNSYQKVKDLIPQKIWNNSLYLKHQELTDQDVKFIANEFKPNTTYKILDLFNNNITVDGVFYLNEILKVNKTLIGLNLGCNEIGDQSVQLLLNTLTHRNNNTLGGFHTQLQLRLRTSQV</sequence>
<organism evidence="1 3">
    <name type="scientific">Didymodactylos carnosus</name>
    <dbReference type="NCBI Taxonomy" id="1234261"/>
    <lineage>
        <taxon>Eukaryota</taxon>
        <taxon>Metazoa</taxon>
        <taxon>Spiralia</taxon>
        <taxon>Gnathifera</taxon>
        <taxon>Rotifera</taxon>
        <taxon>Eurotatoria</taxon>
        <taxon>Bdelloidea</taxon>
        <taxon>Philodinida</taxon>
        <taxon>Philodinidae</taxon>
        <taxon>Didymodactylos</taxon>
    </lineage>
</organism>
<dbReference type="Proteomes" id="UP000681722">
    <property type="component" value="Unassembled WGS sequence"/>
</dbReference>
<dbReference type="Proteomes" id="UP000663829">
    <property type="component" value="Unassembled WGS sequence"/>
</dbReference>
<dbReference type="SMART" id="SM00368">
    <property type="entry name" value="LRR_RI"/>
    <property type="match status" value="2"/>
</dbReference>
<dbReference type="PANTHER" id="PTHR46984:SF1">
    <property type="entry name" value="LEUCINE-RICH REPEAT-CONTAINING PROTEIN 71"/>
    <property type="match status" value="1"/>
</dbReference>
<proteinExistence type="predicted"/>
<evidence type="ECO:0000313" key="1">
    <source>
        <dbReference type="EMBL" id="CAF1543853.1"/>
    </source>
</evidence>
<evidence type="ECO:0000313" key="2">
    <source>
        <dbReference type="EMBL" id="CAF4404359.1"/>
    </source>
</evidence>
<reference evidence="1" key="1">
    <citation type="submission" date="2021-02" db="EMBL/GenBank/DDBJ databases">
        <authorList>
            <person name="Nowell W R."/>
        </authorList>
    </citation>
    <scope>NUCLEOTIDE SEQUENCE</scope>
</reference>
<keyword evidence="3" id="KW-1185">Reference proteome</keyword>
<dbReference type="EMBL" id="CAJNOQ010026197">
    <property type="protein sequence ID" value="CAF1543853.1"/>
    <property type="molecule type" value="Genomic_DNA"/>
</dbReference>
<comment type="caution">
    <text evidence="1">The sequence shown here is derived from an EMBL/GenBank/DDBJ whole genome shotgun (WGS) entry which is preliminary data.</text>
</comment>
<name>A0A815WEL0_9BILA</name>
<evidence type="ECO:0000313" key="3">
    <source>
        <dbReference type="Proteomes" id="UP000663829"/>
    </source>
</evidence>
<dbReference type="AlphaFoldDB" id="A0A815WEL0"/>
<dbReference type="EMBL" id="CAJOBC010091845">
    <property type="protein sequence ID" value="CAF4404359.1"/>
    <property type="molecule type" value="Genomic_DNA"/>
</dbReference>
<dbReference type="InterPro" id="IPR032675">
    <property type="entry name" value="LRR_dom_sf"/>
</dbReference>
<accession>A0A815WEL0</accession>
<dbReference type="SUPFAM" id="SSF52047">
    <property type="entry name" value="RNI-like"/>
    <property type="match status" value="1"/>
</dbReference>
<dbReference type="InterPro" id="IPR053040">
    <property type="entry name" value="LRR-containing_protein_71"/>
</dbReference>
<dbReference type="OrthoDB" id="120976at2759"/>
<dbReference type="Pfam" id="PF13516">
    <property type="entry name" value="LRR_6"/>
    <property type="match status" value="2"/>
</dbReference>
<dbReference type="Gene3D" id="3.80.10.10">
    <property type="entry name" value="Ribonuclease Inhibitor"/>
    <property type="match status" value="1"/>
</dbReference>
<dbReference type="InterPro" id="IPR001611">
    <property type="entry name" value="Leu-rich_rpt"/>
</dbReference>
<gene>
    <name evidence="1" type="ORF">GPM918_LOCUS38788</name>
    <name evidence="2" type="ORF">SRO942_LOCUS39635</name>
</gene>